<dbReference type="EMBL" id="CP109635">
    <property type="protein sequence ID" value="UYT10771.1"/>
    <property type="molecule type" value="Genomic_DNA"/>
</dbReference>
<dbReference type="Proteomes" id="UP000181969">
    <property type="component" value="Unassembled WGS sequence"/>
</dbReference>
<reference evidence="6" key="4">
    <citation type="submission" date="2023-02" db="EMBL/GenBank/DDBJ databases">
        <title>Comparative genomics and fermentation flavor characterization of five lactic acid bacteria reveal flavor biosynthesis metabolic pathways in fermented muskmelon puree.</title>
        <authorList>
            <person name="Yuan L."/>
            <person name="Li M."/>
            <person name="Xu X."/>
            <person name="Lao F."/>
            <person name="Wu J."/>
        </authorList>
    </citation>
    <scope>NUCLEOTIDE SEQUENCE</scope>
    <source>
        <strain evidence="6">Pa-2</strain>
    </source>
</reference>
<dbReference type="Proteomes" id="UP001157396">
    <property type="component" value="Unassembled WGS sequence"/>
</dbReference>
<dbReference type="Proteomes" id="UP001217324">
    <property type="component" value="Chromosome"/>
</dbReference>
<dbReference type="Proteomes" id="UP000504756">
    <property type="component" value="Unassembled WGS sequence"/>
</dbReference>
<name>A0A1I4FL34_9LACT</name>
<dbReference type="EMBL" id="JARYTV010000008">
    <property type="protein sequence ID" value="MDH7960482.1"/>
    <property type="molecule type" value="Genomic_DNA"/>
</dbReference>
<evidence type="ECO:0000313" key="8">
    <source>
        <dbReference type="Proteomes" id="UP000504756"/>
    </source>
</evidence>
<dbReference type="GeneID" id="89494454"/>
<dbReference type="Proteomes" id="UP001164042">
    <property type="component" value="Chromosome"/>
</dbReference>
<keyword evidence="4" id="KW-0804">Transcription</keyword>
<evidence type="ECO:0000313" key="4">
    <source>
        <dbReference type="EMBL" id="SFL18628.1"/>
    </source>
</evidence>
<evidence type="ECO:0000313" key="7">
    <source>
        <dbReference type="Proteomes" id="UP000181969"/>
    </source>
</evidence>
<evidence type="ECO:0000313" key="6">
    <source>
        <dbReference type="EMBL" id="WEA14024.1"/>
    </source>
</evidence>
<dbReference type="InterPro" id="IPR024596">
    <property type="entry name" value="RNApol_su_b/EpuA"/>
</dbReference>
<evidence type="ECO:0000256" key="1">
    <source>
        <dbReference type="SAM" id="Phobius"/>
    </source>
</evidence>
<sequence length="61" mass="6498">MIKKTIKVLGVRLSLVFLVLVLVLIAGAAGLMLGYGVLGGGQASRVFSGDLWQEVMQRLNP</sequence>
<organism evidence="4 7">
    <name type="scientific">Lactococcus garvieae</name>
    <dbReference type="NCBI Taxonomy" id="1363"/>
    <lineage>
        <taxon>Bacteria</taxon>
        <taxon>Bacillati</taxon>
        <taxon>Bacillota</taxon>
        <taxon>Bacilli</taxon>
        <taxon>Lactobacillales</taxon>
        <taxon>Streptococcaceae</taxon>
        <taxon>Lactococcus</taxon>
    </lineage>
</organism>
<feature type="transmembrane region" description="Helical" evidence="1">
    <location>
        <begin position="12"/>
        <end position="38"/>
    </location>
</feature>
<keyword evidence="1" id="KW-0472">Membrane</keyword>
<dbReference type="GO" id="GO:0000428">
    <property type="term" value="C:DNA-directed RNA polymerase complex"/>
    <property type="evidence" value="ECO:0007669"/>
    <property type="project" value="UniProtKB-KW"/>
</dbReference>
<keyword evidence="1" id="KW-1133">Transmembrane helix</keyword>
<reference evidence="5" key="3">
    <citation type="submission" date="2022-10" db="EMBL/GenBank/DDBJ databases">
        <title>Genome assembly of Lactococcus garvieae isolates from cricket gut.</title>
        <authorList>
            <person name="Luecke A.R."/>
            <person name="Brown A.M.V."/>
            <person name="Wakeman C.A."/>
        </authorList>
    </citation>
    <scope>NUCLEOTIDE SEQUENCE</scope>
    <source>
        <strain evidence="5">Alexii-11_2</strain>
    </source>
</reference>
<evidence type="ECO:0000313" key="3">
    <source>
        <dbReference type="EMBL" id="MDH7960482.1"/>
    </source>
</evidence>
<reference evidence="3" key="5">
    <citation type="submission" date="2023-04" db="EMBL/GenBank/DDBJ databases">
        <title>Genomic analysis of Lactococcus garvieae isolates.</title>
        <authorList>
            <person name="Zhanghang C."/>
        </authorList>
    </citation>
    <scope>NUCLEOTIDE SEQUENCE</scope>
    <source>
        <strain evidence="3">ZB-1</strain>
    </source>
</reference>
<dbReference type="AlphaFoldDB" id="A0A1I4FL34"/>
<dbReference type="EMBL" id="CP118627">
    <property type="protein sequence ID" value="WEA14024.1"/>
    <property type="molecule type" value="Genomic_DNA"/>
</dbReference>
<dbReference type="EMBL" id="BLXU01000007">
    <property type="protein sequence ID" value="GFO52031.1"/>
    <property type="molecule type" value="Genomic_DNA"/>
</dbReference>
<dbReference type="RefSeq" id="WP_017370713.1">
    <property type="nucleotide sequence ID" value="NZ_AP026069.1"/>
</dbReference>
<keyword evidence="4" id="KW-0240">DNA-directed RNA polymerase</keyword>
<gene>
    <name evidence="2" type="ORF">ikelab_13060</name>
    <name evidence="5" type="ORF">OF801_02185</name>
    <name evidence="6" type="ORF">PWF74_00650</name>
    <name evidence="3" type="ORF">QHR29_08390</name>
    <name evidence="4" type="ORF">SAMN05216438_10251</name>
</gene>
<evidence type="ECO:0000313" key="2">
    <source>
        <dbReference type="EMBL" id="GFO52031.1"/>
    </source>
</evidence>
<keyword evidence="1" id="KW-0812">Transmembrane</keyword>
<proteinExistence type="predicted"/>
<evidence type="ECO:0000313" key="5">
    <source>
        <dbReference type="EMBL" id="UYT10771.1"/>
    </source>
</evidence>
<reference evidence="2 8" key="2">
    <citation type="submission" date="2020-06" db="EMBL/GenBank/DDBJ databases">
        <title>Draft genome sequence of Lactic acid bacteria from Okinawan-style tofu.</title>
        <authorList>
            <person name="Takara I."/>
            <person name="Ikematsu S."/>
        </authorList>
    </citation>
    <scope>NUCLEOTIDE SEQUENCE [LARGE SCALE GENOMIC DNA]</scope>
    <source>
        <strain evidence="8">lg38</strain>
        <strain evidence="2">Lg38</strain>
    </source>
</reference>
<dbReference type="EMBL" id="FOTJ01000002">
    <property type="protein sequence ID" value="SFL18628.1"/>
    <property type="molecule type" value="Genomic_DNA"/>
</dbReference>
<protein>
    <submittedName>
        <fullName evidence="4">DNA-directed RNA polymerase subunit beta</fullName>
    </submittedName>
</protein>
<accession>A0A1I4FL34</accession>
<reference evidence="4 7" key="1">
    <citation type="submission" date="2016-10" db="EMBL/GenBank/DDBJ databases">
        <authorList>
            <person name="de Groot N.N."/>
        </authorList>
    </citation>
    <scope>NUCLEOTIDE SEQUENCE [LARGE SCALE GENOMIC DNA]</scope>
    <source>
        <strain evidence="4 7">M79</strain>
    </source>
</reference>
<dbReference type="Pfam" id="PF11772">
    <property type="entry name" value="EpuA"/>
    <property type="match status" value="1"/>
</dbReference>